<sequence>MSTLGDLGFDAYGNRPMGQGSNMVPSVVLSDESESSVARDIKMSDKNIELVQGKVKILNPNNSQDYVWFGGKFSDIGGMYATMICPAMGDSYELFMIGSSDTTSSLFGGIKFYASNSISHVIFQNGTEATAIDLFQNYLIYTRGHFLPYADNTYNLGNNSFRWALIRGVSIISGDLGFEELKCAVCKKKFKKDDNISLVVKKVEKDCIKTVPIHLKCNKKGE</sequence>
<organism evidence="1">
    <name type="scientific">candidate division CPR3 bacterium</name>
    <dbReference type="NCBI Taxonomy" id="2268181"/>
    <lineage>
        <taxon>Bacteria</taxon>
        <taxon>Bacteria division CPR3</taxon>
    </lineage>
</organism>
<reference evidence="1" key="1">
    <citation type="journal article" date="2020" name="mSystems">
        <title>Genome- and Community-Level Interaction Insights into Carbon Utilization and Element Cycling Functions of Hydrothermarchaeota in Hydrothermal Sediment.</title>
        <authorList>
            <person name="Zhou Z."/>
            <person name="Liu Y."/>
            <person name="Xu W."/>
            <person name="Pan J."/>
            <person name="Luo Z.H."/>
            <person name="Li M."/>
        </authorList>
    </citation>
    <scope>NUCLEOTIDE SEQUENCE [LARGE SCALE GENOMIC DNA]</scope>
    <source>
        <strain evidence="1">SpSt-757</strain>
    </source>
</reference>
<gene>
    <name evidence="1" type="ORF">ENV41_03365</name>
</gene>
<dbReference type="AlphaFoldDB" id="A0A7V3JA93"/>
<proteinExistence type="predicted"/>
<comment type="caution">
    <text evidence="1">The sequence shown here is derived from an EMBL/GenBank/DDBJ whole genome shotgun (WGS) entry which is preliminary data.</text>
</comment>
<evidence type="ECO:0000313" key="1">
    <source>
        <dbReference type="EMBL" id="HFZ09154.1"/>
    </source>
</evidence>
<dbReference type="EMBL" id="DTGG01000108">
    <property type="protein sequence ID" value="HFZ09154.1"/>
    <property type="molecule type" value="Genomic_DNA"/>
</dbReference>
<accession>A0A7V3JA93</accession>
<name>A0A7V3JA93_UNCC3</name>
<protein>
    <submittedName>
        <fullName evidence="1">Uncharacterized protein</fullName>
    </submittedName>
</protein>